<sequence>MTGAVVKSAEMRSRARLRPLLAALFLGGVIPAVAAPLQLAPFKDELFAYPAGSTSRDGGAETDVAYSELRDINGRDEIPERRVKLAYVDAAPLGRQVERVVETPAGPLKTMQVGETARPSATVLFIHGRNGDRRLGMYDRTFGGNFNRLKNLMARAGGLYVTADAGQFAEGDRARVAALIEQLADKPGRPPLVLACASMGGEFCWDLLARPETAGRIAGIVMLSANNLPAKVAAMRRAAGARRIPLLLAHGTRDKVFSWEAAHALYEDLRGASYPVRFVSMTDGNHGTPLRMLDWRLSLNWLFAAAG</sequence>
<comment type="caution">
    <text evidence="1">The sequence shown here is derived from an EMBL/GenBank/DDBJ whole genome shotgun (WGS) entry which is preliminary data.</text>
</comment>
<reference evidence="1" key="1">
    <citation type="journal article" date="2014" name="Int. J. Syst. Evol. Microbiol.">
        <title>Complete genome sequence of Corynebacterium casei LMG S-19264T (=DSM 44701T), isolated from a smear-ripened cheese.</title>
        <authorList>
            <consortium name="US DOE Joint Genome Institute (JGI-PGF)"/>
            <person name="Walter F."/>
            <person name="Albersmeier A."/>
            <person name="Kalinowski J."/>
            <person name="Ruckert C."/>
        </authorList>
    </citation>
    <scope>NUCLEOTIDE SEQUENCE</scope>
    <source>
        <strain evidence="1">CGMCC 1.15367</strain>
    </source>
</reference>
<accession>A0A917E0P8</accession>
<dbReference type="SUPFAM" id="SSF53474">
    <property type="entry name" value="alpha/beta-Hydrolases"/>
    <property type="match status" value="1"/>
</dbReference>
<dbReference type="Proteomes" id="UP000644699">
    <property type="component" value="Unassembled WGS sequence"/>
</dbReference>
<keyword evidence="2" id="KW-1185">Reference proteome</keyword>
<protein>
    <submittedName>
        <fullName evidence="1">Phospholipase/carboxylesterase</fullName>
    </submittedName>
</protein>
<proteinExistence type="predicted"/>
<dbReference type="InterPro" id="IPR029058">
    <property type="entry name" value="AB_hydrolase_fold"/>
</dbReference>
<organism evidence="1 2">
    <name type="scientific">Aureimonas endophytica</name>
    <dbReference type="NCBI Taxonomy" id="2027858"/>
    <lineage>
        <taxon>Bacteria</taxon>
        <taxon>Pseudomonadati</taxon>
        <taxon>Pseudomonadota</taxon>
        <taxon>Alphaproteobacteria</taxon>
        <taxon>Hyphomicrobiales</taxon>
        <taxon>Aurantimonadaceae</taxon>
        <taxon>Aureimonas</taxon>
    </lineage>
</organism>
<evidence type="ECO:0000313" key="1">
    <source>
        <dbReference type="EMBL" id="GGD88726.1"/>
    </source>
</evidence>
<gene>
    <name evidence="1" type="ORF">GCM10011390_04330</name>
</gene>
<dbReference type="AlphaFoldDB" id="A0A917E0P8"/>
<dbReference type="EMBL" id="BMIQ01000001">
    <property type="protein sequence ID" value="GGD88726.1"/>
    <property type="molecule type" value="Genomic_DNA"/>
</dbReference>
<dbReference type="Gene3D" id="3.40.50.1820">
    <property type="entry name" value="alpha/beta hydrolase"/>
    <property type="match status" value="1"/>
</dbReference>
<reference evidence="1" key="2">
    <citation type="submission" date="2020-09" db="EMBL/GenBank/DDBJ databases">
        <authorList>
            <person name="Sun Q."/>
            <person name="Zhou Y."/>
        </authorList>
    </citation>
    <scope>NUCLEOTIDE SEQUENCE</scope>
    <source>
        <strain evidence="1">CGMCC 1.15367</strain>
    </source>
</reference>
<evidence type="ECO:0000313" key="2">
    <source>
        <dbReference type="Proteomes" id="UP000644699"/>
    </source>
</evidence>
<name>A0A917E0P8_9HYPH</name>